<dbReference type="RefSeq" id="WP_417485318.1">
    <property type="nucleotide sequence ID" value="NZ_JBLXBE010000015.1"/>
</dbReference>
<evidence type="ECO:0000313" key="3">
    <source>
        <dbReference type="Proteomes" id="UP000199759"/>
    </source>
</evidence>
<dbReference type="EMBL" id="FNHG01000016">
    <property type="protein sequence ID" value="SDM61845.1"/>
    <property type="molecule type" value="Genomic_DNA"/>
</dbReference>
<gene>
    <name evidence="2" type="ORF">SAMN04488568_1166</name>
</gene>
<keyword evidence="3" id="KW-1185">Reference proteome</keyword>
<organism evidence="2 3">
    <name type="scientific">Maricaulis salignorans</name>
    <dbReference type="NCBI Taxonomy" id="144026"/>
    <lineage>
        <taxon>Bacteria</taxon>
        <taxon>Pseudomonadati</taxon>
        <taxon>Pseudomonadota</taxon>
        <taxon>Alphaproteobacteria</taxon>
        <taxon>Maricaulales</taxon>
        <taxon>Maricaulaceae</taxon>
        <taxon>Maricaulis</taxon>
    </lineage>
</organism>
<proteinExistence type="predicted"/>
<feature type="compositionally biased region" description="Polar residues" evidence="1">
    <location>
        <begin position="46"/>
        <end position="62"/>
    </location>
</feature>
<dbReference type="PROSITE" id="PS51318">
    <property type="entry name" value="TAT"/>
    <property type="match status" value="1"/>
</dbReference>
<evidence type="ECO:0000313" key="2">
    <source>
        <dbReference type="EMBL" id="SDM61845.1"/>
    </source>
</evidence>
<reference evidence="2 3" key="1">
    <citation type="submission" date="2016-10" db="EMBL/GenBank/DDBJ databases">
        <authorList>
            <person name="de Groot N.N."/>
        </authorList>
    </citation>
    <scope>NUCLEOTIDE SEQUENCE [LARGE SCALE GENOMIC DNA]</scope>
    <source>
        <strain evidence="2 3">DSM 16077</strain>
    </source>
</reference>
<sequence length="114" mass="11092">MAKKGKMSRRSFLTRVAGGTIAVGAVGAVAGATMLQRTTDADPSDSAGNARTAITDSDSGSYADQAGHGTGSTGYTDADSGACADTGGHGRGNTGYTDADRGSCSDPAGRGRGG</sequence>
<evidence type="ECO:0000256" key="1">
    <source>
        <dbReference type="SAM" id="MobiDB-lite"/>
    </source>
</evidence>
<dbReference type="InterPro" id="IPR006311">
    <property type="entry name" value="TAT_signal"/>
</dbReference>
<protein>
    <submittedName>
        <fullName evidence="2">Uncharacterized protein</fullName>
    </submittedName>
</protein>
<dbReference type="AlphaFoldDB" id="A0A1G9UQQ1"/>
<feature type="region of interest" description="Disordered" evidence="1">
    <location>
        <begin position="37"/>
        <end position="114"/>
    </location>
</feature>
<name>A0A1G9UQQ1_9PROT</name>
<accession>A0A1G9UQQ1</accession>
<dbReference type="Proteomes" id="UP000199759">
    <property type="component" value="Unassembled WGS sequence"/>
</dbReference>